<sequence length="63" mass="6643">MCSQTHQDWRWLIQVDDESPASVLAALGECGAADDPRISLAVNGSHEGTAITRNVALGRAIAP</sequence>
<gene>
    <name evidence="1" type="ORF">OG563_08885</name>
</gene>
<dbReference type="Proteomes" id="UP001432062">
    <property type="component" value="Chromosome"/>
</dbReference>
<evidence type="ECO:0008006" key="3">
    <source>
        <dbReference type="Google" id="ProtNLM"/>
    </source>
</evidence>
<reference evidence="1" key="1">
    <citation type="submission" date="2022-10" db="EMBL/GenBank/DDBJ databases">
        <title>The complete genomes of actinobacterial strains from the NBC collection.</title>
        <authorList>
            <person name="Joergensen T.S."/>
            <person name="Alvarez Arevalo M."/>
            <person name="Sterndorff E.B."/>
            <person name="Faurdal D."/>
            <person name="Vuksanovic O."/>
            <person name="Mourched A.-S."/>
            <person name="Charusanti P."/>
            <person name="Shaw S."/>
            <person name="Blin K."/>
            <person name="Weber T."/>
        </authorList>
    </citation>
    <scope>NUCLEOTIDE SEQUENCE</scope>
    <source>
        <strain evidence="1">NBC_01482</strain>
    </source>
</reference>
<evidence type="ECO:0000313" key="1">
    <source>
        <dbReference type="EMBL" id="WUV48288.1"/>
    </source>
</evidence>
<dbReference type="RefSeq" id="WP_329412635.1">
    <property type="nucleotide sequence ID" value="NZ_CP109441.1"/>
</dbReference>
<keyword evidence="2" id="KW-1185">Reference proteome</keyword>
<dbReference type="EMBL" id="CP109441">
    <property type="protein sequence ID" value="WUV48288.1"/>
    <property type="molecule type" value="Genomic_DNA"/>
</dbReference>
<organism evidence="1 2">
    <name type="scientific">Nocardia vinacea</name>
    <dbReference type="NCBI Taxonomy" id="96468"/>
    <lineage>
        <taxon>Bacteria</taxon>
        <taxon>Bacillati</taxon>
        <taxon>Actinomycetota</taxon>
        <taxon>Actinomycetes</taxon>
        <taxon>Mycobacteriales</taxon>
        <taxon>Nocardiaceae</taxon>
        <taxon>Nocardia</taxon>
    </lineage>
</organism>
<protein>
    <recommendedName>
        <fullName evidence="3">Glycosyltransferase 2-like domain-containing protein</fullName>
    </recommendedName>
</protein>
<evidence type="ECO:0000313" key="2">
    <source>
        <dbReference type="Proteomes" id="UP001432062"/>
    </source>
</evidence>
<name>A0ABZ1YZ37_9NOCA</name>
<accession>A0ABZ1YZ37</accession>
<proteinExistence type="predicted"/>